<evidence type="ECO:0000256" key="1">
    <source>
        <dbReference type="ARBA" id="ARBA00004651"/>
    </source>
</evidence>
<dbReference type="PANTHER" id="PTHR43744">
    <property type="entry name" value="ABC TRANSPORTER PERMEASE PROTEIN MG189-RELATED-RELATED"/>
    <property type="match status" value="1"/>
</dbReference>
<evidence type="ECO:0000313" key="10">
    <source>
        <dbReference type="Proteomes" id="UP000199708"/>
    </source>
</evidence>
<evidence type="ECO:0000256" key="4">
    <source>
        <dbReference type="ARBA" id="ARBA00022692"/>
    </source>
</evidence>
<evidence type="ECO:0000259" key="8">
    <source>
        <dbReference type="PROSITE" id="PS50928"/>
    </source>
</evidence>
<comment type="subcellular location">
    <subcellularLocation>
        <location evidence="1 7">Cell membrane</location>
        <topology evidence="1 7">Multi-pass membrane protein</topology>
    </subcellularLocation>
</comment>
<comment type="similarity">
    <text evidence="7">Belongs to the binding-protein-dependent transport system permease family.</text>
</comment>
<dbReference type="EMBL" id="FNCK01000009">
    <property type="protein sequence ID" value="SDG45156.1"/>
    <property type="molecule type" value="Genomic_DNA"/>
</dbReference>
<feature type="transmembrane region" description="Helical" evidence="7">
    <location>
        <begin position="12"/>
        <end position="34"/>
    </location>
</feature>
<keyword evidence="5 7" id="KW-1133">Transmembrane helix</keyword>
<proteinExistence type="inferred from homology"/>
<reference evidence="9 10" key="1">
    <citation type="submission" date="2016-10" db="EMBL/GenBank/DDBJ databases">
        <authorList>
            <person name="de Groot N.N."/>
        </authorList>
    </citation>
    <scope>NUCLEOTIDE SEQUENCE [LARGE SCALE GENOMIC DNA]</scope>
    <source>
        <strain evidence="9 10">ATCC BAA-466</strain>
    </source>
</reference>
<dbReference type="PANTHER" id="PTHR43744:SF9">
    <property type="entry name" value="POLYGALACTURONAN_RHAMNOGALACTURONAN TRANSPORT SYSTEM PERMEASE PROTEIN YTCP"/>
    <property type="match status" value="1"/>
</dbReference>
<dbReference type="InterPro" id="IPR035906">
    <property type="entry name" value="MetI-like_sf"/>
</dbReference>
<keyword evidence="6 7" id="KW-0472">Membrane</keyword>
<feature type="domain" description="ABC transmembrane type-1" evidence="8">
    <location>
        <begin position="77"/>
        <end position="278"/>
    </location>
</feature>
<keyword evidence="2 7" id="KW-0813">Transport</keyword>
<dbReference type="Gene3D" id="1.10.3720.10">
    <property type="entry name" value="MetI-like"/>
    <property type="match status" value="1"/>
</dbReference>
<accession>A0A1G7UC42</accession>
<keyword evidence="10" id="KW-1185">Reference proteome</keyword>
<dbReference type="InterPro" id="IPR000515">
    <property type="entry name" value="MetI-like"/>
</dbReference>
<evidence type="ECO:0000256" key="3">
    <source>
        <dbReference type="ARBA" id="ARBA00022475"/>
    </source>
</evidence>
<dbReference type="SUPFAM" id="SSF161098">
    <property type="entry name" value="MetI-like"/>
    <property type="match status" value="1"/>
</dbReference>
<evidence type="ECO:0000256" key="6">
    <source>
        <dbReference type="ARBA" id="ARBA00023136"/>
    </source>
</evidence>
<dbReference type="CDD" id="cd06261">
    <property type="entry name" value="TM_PBP2"/>
    <property type="match status" value="1"/>
</dbReference>
<evidence type="ECO:0000256" key="2">
    <source>
        <dbReference type="ARBA" id="ARBA00022448"/>
    </source>
</evidence>
<feature type="transmembrane region" description="Helical" evidence="7">
    <location>
        <begin position="258"/>
        <end position="278"/>
    </location>
</feature>
<organism evidence="9 10">
    <name type="scientific">Facklamia miroungae</name>
    <dbReference type="NCBI Taxonomy" id="120956"/>
    <lineage>
        <taxon>Bacteria</taxon>
        <taxon>Bacillati</taxon>
        <taxon>Bacillota</taxon>
        <taxon>Bacilli</taxon>
        <taxon>Lactobacillales</taxon>
        <taxon>Aerococcaceae</taxon>
        <taxon>Facklamia</taxon>
    </lineage>
</organism>
<protein>
    <submittedName>
        <fullName evidence="9">Putative aldouronate transport system permease protein</fullName>
    </submittedName>
</protein>
<keyword evidence="4 7" id="KW-0812">Transmembrane</keyword>
<keyword evidence="3" id="KW-1003">Cell membrane</keyword>
<dbReference type="GO" id="GO:0055085">
    <property type="term" value="P:transmembrane transport"/>
    <property type="evidence" value="ECO:0007669"/>
    <property type="project" value="InterPro"/>
</dbReference>
<sequence length="293" mass="33473">MKTIKKYFHDDYLFSFFNSILLILFTIIIAVPVWNVVASSFATSEVIAKGNYILFPQELTLNNYRAVLKDETIFRAFIISILKTIIGMFTHVFFTALFAYPLSKHYLKGKSIYKSIGIGTMFFSGGLVPTYLLIRSLGLLDSFWVYIIPSMFTYYAAIILMNFYRDIPASLEESAMLDGASHWQIFSKIYLPLSKPALATIGMWHAVYQWNDFFTAKLYISREELYPLQMKLYEIIVNSQTRSLKDFSFDAAATTTKGVQLATIVITALPIVIIYPLFQKYFISGAMSGSIKE</sequence>
<feature type="transmembrane region" description="Helical" evidence="7">
    <location>
        <begin position="73"/>
        <end position="100"/>
    </location>
</feature>
<dbReference type="Pfam" id="PF00528">
    <property type="entry name" value="BPD_transp_1"/>
    <property type="match status" value="1"/>
</dbReference>
<evidence type="ECO:0000256" key="7">
    <source>
        <dbReference type="RuleBase" id="RU363032"/>
    </source>
</evidence>
<dbReference type="OrthoDB" id="9794684at2"/>
<feature type="transmembrane region" description="Helical" evidence="7">
    <location>
        <begin position="112"/>
        <end position="131"/>
    </location>
</feature>
<dbReference type="PROSITE" id="PS50928">
    <property type="entry name" value="ABC_TM1"/>
    <property type="match status" value="1"/>
</dbReference>
<evidence type="ECO:0000256" key="5">
    <source>
        <dbReference type="ARBA" id="ARBA00022989"/>
    </source>
</evidence>
<name>A0A1G7UC42_9LACT</name>
<dbReference type="STRING" id="120956.SAMN05421791_10943"/>
<dbReference type="Proteomes" id="UP000199708">
    <property type="component" value="Unassembled WGS sequence"/>
</dbReference>
<feature type="transmembrane region" description="Helical" evidence="7">
    <location>
        <begin position="185"/>
        <end position="207"/>
    </location>
</feature>
<dbReference type="RefSeq" id="WP_090290289.1">
    <property type="nucleotide sequence ID" value="NZ_FNCK01000009.1"/>
</dbReference>
<feature type="transmembrane region" description="Helical" evidence="7">
    <location>
        <begin position="143"/>
        <end position="164"/>
    </location>
</feature>
<dbReference type="AlphaFoldDB" id="A0A1G7UC42"/>
<gene>
    <name evidence="9" type="ORF">SAMN05421791_10943</name>
</gene>
<dbReference type="GO" id="GO:0005886">
    <property type="term" value="C:plasma membrane"/>
    <property type="evidence" value="ECO:0007669"/>
    <property type="project" value="UniProtKB-SubCell"/>
</dbReference>
<evidence type="ECO:0000313" key="9">
    <source>
        <dbReference type="EMBL" id="SDG45156.1"/>
    </source>
</evidence>